<dbReference type="PANTHER" id="PTHR34054">
    <property type="entry name" value="EXPRESSED PROTEIN"/>
    <property type="match status" value="1"/>
</dbReference>
<dbReference type="AlphaFoldDB" id="A0A9D5CQW3"/>
<proteinExistence type="predicted"/>
<dbReference type="PANTHER" id="PTHR34054:SF4">
    <property type="entry name" value="PROTEIN, PUTATIVE-RELATED"/>
    <property type="match status" value="1"/>
</dbReference>
<evidence type="ECO:0000313" key="1">
    <source>
        <dbReference type="EMBL" id="KAJ0976645.1"/>
    </source>
</evidence>
<keyword evidence="2" id="KW-1185">Reference proteome</keyword>
<reference evidence="1" key="1">
    <citation type="submission" date="2021-03" db="EMBL/GenBank/DDBJ databases">
        <authorList>
            <person name="Li Z."/>
            <person name="Yang C."/>
        </authorList>
    </citation>
    <scope>NUCLEOTIDE SEQUENCE</scope>
    <source>
        <strain evidence="1">Dzin_1.0</strain>
        <tissue evidence="1">Leaf</tissue>
    </source>
</reference>
<accession>A0A9D5CQW3</accession>
<evidence type="ECO:0000313" key="2">
    <source>
        <dbReference type="Proteomes" id="UP001085076"/>
    </source>
</evidence>
<gene>
    <name evidence="1" type="ORF">J5N97_012119</name>
</gene>
<name>A0A9D5CQW3_9LILI</name>
<dbReference type="OrthoDB" id="782189at2759"/>
<reference evidence="1" key="2">
    <citation type="journal article" date="2022" name="Hortic Res">
        <title>The genome of Dioscorea zingiberensis sheds light on the biosynthesis, origin and evolution of the medicinally important diosgenin saponins.</title>
        <authorList>
            <person name="Li Y."/>
            <person name="Tan C."/>
            <person name="Li Z."/>
            <person name="Guo J."/>
            <person name="Li S."/>
            <person name="Chen X."/>
            <person name="Wang C."/>
            <person name="Dai X."/>
            <person name="Yang H."/>
            <person name="Song W."/>
            <person name="Hou L."/>
            <person name="Xu J."/>
            <person name="Tong Z."/>
            <person name="Xu A."/>
            <person name="Yuan X."/>
            <person name="Wang W."/>
            <person name="Yang Q."/>
            <person name="Chen L."/>
            <person name="Sun Z."/>
            <person name="Wang K."/>
            <person name="Pan B."/>
            <person name="Chen J."/>
            <person name="Bao Y."/>
            <person name="Liu F."/>
            <person name="Qi X."/>
            <person name="Gang D.R."/>
            <person name="Wen J."/>
            <person name="Li J."/>
        </authorList>
    </citation>
    <scope>NUCLEOTIDE SEQUENCE</scope>
    <source>
        <strain evidence="1">Dzin_1.0</strain>
    </source>
</reference>
<dbReference type="EMBL" id="JAGGNH010000003">
    <property type="protein sequence ID" value="KAJ0976645.1"/>
    <property type="molecule type" value="Genomic_DNA"/>
</dbReference>
<organism evidence="1 2">
    <name type="scientific">Dioscorea zingiberensis</name>
    <dbReference type="NCBI Taxonomy" id="325984"/>
    <lineage>
        <taxon>Eukaryota</taxon>
        <taxon>Viridiplantae</taxon>
        <taxon>Streptophyta</taxon>
        <taxon>Embryophyta</taxon>
        <taxon>Tracheophyta</taxon>
        <taxon>Spermatophyta</taxon>
        <taxon>Magnoliopsida</taxon>
        <taxon>Liliopsida</taxon>
        <taxon>Dioscoreales</taxon>
        <taxon>Dioscoreaceae</taxon>
        <taxon>Dioscorea</taxon>
    </lineage>
</organism>
<dbReference type="InterPro" id="IPR045884">
    <property type="entry name" value="At5g59350-like"/>
</dbReference>
<comment type="caution">
    <text evidence="1">The sequence shown here is derived from an EMBL/GenBank/DDBJ whole genome shotgun (WGS) entry which is preliminary data.</text>
</comment>
<dbReference type="Proteomes" id="UP001085076">
    <property type="component" value="Miscellaneous, Linkage group lg03"/>
</dbReference>
<protein>
    <submittedName>
        <fullName evidence="1">Uncharacterized protein</fullName>
    </submittedName>
</protein>
<sequence length="140" mass="15199">MKGLTKLALALLLVLLLSLLGLLAGVISVVWFRRRRRRSSPEADVEAAPKVMSSFVGCWRSSSKVEPAAEGAEPMAMMWTAACYGPSRLLYTIKEEDEEREASETEVQLAAAGEDDAVEFSTPCASPEFFTPAQSPARSC</sequence>